<sequence>MAKSDRKLHEARMAGAAWLMNVIKTQGMEAAEKELKTRGAVFIPLEVNQKQLDESVYKIKLNTIDTILIMSCMVLRDEFDFGQKRLDRFCERFNSKTEAICDGDIIWDDLIQTLKEETGLDFTIRENK</sequence>
<dbReference type="EMBL" id="BK032589">
    <property type="protein sequence ID" value="DAF49828.1"/>
    <property type="molecule type" value="Genomic_DNA"/>
</dbReference>
<proteinExistence type="predicted"/>
<organism evidence="1">
    <name type="scientific">Myoviridae sp. ctBbR2</name>
    <dbReference type="NCBI Taxonomy" id="2827667"/>
    <lineage>
        <taxon>Viruses</taxon>
        <taxon>Duplodnaviria</taxon>
        <taxon>Heunggongvirae</taxon>
        <taxon>Uroviricota</taxon>
        <taxon>Caudoviricetes</taxon>
    </lineage>
</organism>
<protein>
    <submittedName>
        <fullName evidence="1">Uncharacterized protein</fullName>
    </submittedName>
</protein>
<name>A0A8S5SFH0_9CAUD</name>
<accession>A0A8S5SFH0</accession>
<reference evidence="1" key="1">
    <citation type="journal article" date="2021" name="Proc. Natl. Acad. Sci. U.S.A.">
        <title>A Catalog of Tens of Thousands of Viruses from Human Metagenomes Reveals Hidden Associations with Chronic Diseases.</title>
        <authorList>
            <person name="Tisza M.J."/>
            <person name="Buck C.B."/>
        </authorList>
    </citation>
    <scope>NUCLEOTIDE SEQUENCE</scope>
    <source>
        <strain evidence="1">CtBbR2</strain>
    </source>
</reference>
<evidence type="ECO:0000313" key="1">
    <source>
        <dbReference type="EMBL" id="DAF49828.1"/>
    </source>
</evidence>